<dbReference type="AlphaFoldDB" id="A0A543Q3X0"/>
<evidence type="ECO:0000313" key="1">
    <source>
        <dbReference type="EMBL" id="TQN51025.1"/>
    </source>
</evidence>
<evidence type="ECO:0000313" key="2">
    <source>
        <dbReference type="Proteomes" id="UP000315403"/>
    </source>
</evidence>
<name>A0A543Q3X0_ACITH</name>
<reference evidence="1 2" key="1">
    <citation type="submission" date="2019-03" db="EMBL/GenBank/DDBJ databases">
        <title>New insights into Acidothiobacillus thiooxidans sulfur metabolism through coupled gene expression, solution geochemistry, microscopy and spectroscopy analyses.</title>
        <authorList>
            <person name="Camacho D."/>
            <person name="Frazao R."/>
            <person name="Fouillen A."/>
            <person name="Nanci A."/>
            <person name="Lang B.F."/>
            <person name="Apte S.C."/>
            <person name="Baron C."/>
            <person name="Warren L.A."/>
        </authorList>
    </citation>
    <scope>NUCLEOTIDE SEQUENCE [LARGE SCALE GENOMIC DNA]</scope>
    <source>
        <strain evidence="1 2">ATCC 19377</strain>
    </source>
</reference>
<proteinExistence type="predicted"/>
<organism evidence="1 2">
    <name type="scientific">Acidithiobacillus thiooxidans ATCC 19377</name>
    <dbReference type="NCBI Taxonomy" id="637390"/>
    <lineage>
        <taxon>Bacteria</taxon>
        <taxon>Pseudomonadati</taxon>
        <taxon>Pseudomonadota</taxon>
        <taxon>Acidithiobacillia</taxon>
        <taxon>Acidithiobacillales</taxon>
        <taxon>Acidithiobacillaceae</taxon>
        <taxon>Acidithiobacillus</taxon>
    </lineage>
</organism>
<protein>
    <submittedName>
        <fullName evidence="1">Uncharacterized protein</fullName>
    </submittedName>
</protein>
<gene>
    <name evidence="1" type="ORF">DLNHIDIE_00889</name>
</gene>
<dbReference type="Proteomes" id="UP000315403">
    <property type="component" value="Unassembled WGS sequence"/>
</dbReference>
<comment type="caution">
    <text evidence="1">The sequence shown here is derived from an EMBL/GenBank/DDBJ whole genome shotgun (WGS) entry which is preliminary data.</text>
</comment>
<dbReference type="EMBL" id="SZUV01000001">
    <property type="protein sequence ID" value="TQN51025.1"/>
    <property type="molecule type" value="Genomic_DNA"/>
</dbReference>
<sequence length="32" mass="3799">MRSQPNHSRLHKIGAWTIQKVPEQQNFLQGRL</sequence>
<accession>A0A543Q3X0</accession>